<dbReference type="AlphaFoldDB" id="A0A1Y2IW47"/>
<evidence type="ECO:0000313" key="3">
    <source>
        <dbReference type="Proteomes" id="UP000193067"/>
    </source>
</evidence>
<accession>A0A1Y2IW47</accession>
<proteinExistence type="predicted"/>
<dbReference type="OrthoDB" id="3466517at2759"/>
<dbReference type="Proteomes" id="UP000193067">
    <property type="component" value="Unassembled WGS sequence"/>
</dbReference>
<keyword evidence="3" id="KW-1185">Reference proteome</keyword>
<reference evidence="2 3" key="1">
    <citation type="journal article" date="2015" name="Biotechnol. Biofuels">
        <title>Enhanced degradation of softwood versus hardwood by the white-rot fungus Pycnoporus coccineus.</title>
        <authorList>
            <person name="Couturier M."/>
            <person name="Navarro D."/>
            <person name="Chevret D."/>
            <person name="Henrissat B."/>
            <person name="Piumi F."/>
            <person name="Ruiz-Duenas F.J."/>
            <person name="Martinez A.T."/>
            <person name="Grigoriev I.V."/>
            <person name="Riley R."/>
            <person name="Lipzen A."/>
            <person name="Berrin J.G."/>
            <person name="Master E.R."/>
            <person name="Rosso M.N."/>
        </authorList>
    </citation>
    <scope>NUCLEOTIDE SEQUENCE [LARGE SCALE GENOMIC DNA]</scope>
    <source>
        <strain evidence="2 3">BRFM310</strain>
    </source>
</reference>
<dbReference type="Gene3D" id="3.40.50.1820">
    <property type="entry name" value="alpha/beta hydrolase"/>
    <property type="match status" value="1"/>
</dbReference>
<protein>
    <submittedName>
        <fullName evidence="2">Uncharacterized protein</fullName>
    </submittedName>
</protein>
<evidence type="ECO:0000313" key="2">
    <source>
        <dbReference type="EMBL" id="OSD05350.1"/>
    </source>
</evidence>
<feature type="region of interest" description="Disordered" evidence="1">
    <location>
        <begin position="238"/>
        <end position="258"/>
    </location>
</feature>
<gene>
    <name evidence="2" type="ORF">PYCCODRAFT_1475403</name>
</gene>
<name>A0A1Y2IW47_TRAC3</name>
<dbReference type="SUPFAM" id="SSF53474">
    <property type="entry name" value="alpha/beta-Hydrolases"/>
    <property type="match status" value="1"/>
</dbReference>
<dbReference type="EMBL" id="KZ084093">
    <property type="protein sequence ID" value="OSD05350.1"/>
    <property type="molecule type" value="Genomic_DNA"/>
</dbReference>
<evidence type="ECO:0000256" key="1">
    <source>
        <dbReference type="SAM" id="MobiDB-lite"/>
    </source>
</evidence>
<sequence length="371" mass="41387">MIIAGGLSVFDDSGEPVGHDSNYTTIVIVHGLVWHGATFAKLRPIARARGVRVIALNRRDYPGARPYTSEERALLPSIPQDLKPPTAGDGTPLGAEGLDSYVRQRAHELYECLQALVEERNIPPFSPASKKGGIVLVGWSLGCTWISGLLAHVSSFPAGHARLQAYIRRVIWQDPLSHILGYAPPARDPYVPTMNTSLEPQERMRVFTQWITSYFSHKHLDSEDGLERRTALRYPPSTFDAMSENDRRSTMHASPGAPGGSDWDLLFGSCLLGTVRNLRKGALYPPRADAKAEDWGNIELRVLWGDRSVWAVPYAITHLRQELAHADREGRDRRPVSVMRLRGANHFAHWGHPEQTLEAYLADNLKADRDI</sequence>
<organism evidence="2 3">
    <name type="scientific">Trametes coccinea (strain BRFM310)</name>
    <name type="common">Pycnoporus coccineus</name>
    <dbReference type="NCBI Taxonomy" id="1353009"/>
    <lineage>
        <taxon>Eukaryota</taxon>
        <taxon>Fungi</taxon>
        <taxon>Dikarya</taxon>
        <taxon>Basidiomycota</taxon>
        <taxon>Agaricomycotina</taxon>
        <taxon>Agaricomycetes</taxon>
        <taxon>Polyporales</taxon>
        <taxon>Polyporaceae</taxon>
        <taxon>Trametes</taxon>
    </lineage>
</organism>
<dbReference type="InterPro" id="IPR029058">
    <property type="entry name" value="AB_hydrolase_fold"/>
</dbReference>